<feature type="domain" description="Glycoside hydrolase family 2 catalytic" evidence="8">
    <location>
        <begin position="290"/>
        <end position="553"/>
    </location>
</feature>
<evidence type="ECO:0000256" key="2">
    <source>
        <dbReference type="ARBA" id="ARBA00012761"/>
    </source>
</evidence>
<dbReference type="InterPro" id="IPR008979">
    <property type="entry name" value="Galactose-bd-like_sf"/>
</dbReference>
<dbReference type="Gene3D" id="2.60.120.260">
    <property type="entry name" value="Galactose-binding domain-like"/>
    <property type="match status" value="1"/>
</dbReference>
<evidence type="ECO:0000256" key="6">
    <source>
        <dbReference type="SAM" id="SignalP"/>
    </source>
</evidence>
<dbReference type="InterPro" id="IPR006102">
    <property type="entry name" value="Ig-like_GH2"/>
</dbReference>
<dbReference type="InterPro" id="IPR006101">
    <property type="entry name" value="Glyco_hydro_2"/>
</dbReference>
<dbReference type="InterPro" id="IPR013783">
    <property type="entry name" value="Ig-like_fold"/>
</dbReference>
<gene>
    <name evidence="10" type="ORF">EZ449_15715</name>
</gene>
<organism evidence="10 11">
    <name type="scientific">Pedobacter frigidisoli</name>
    <dbReference type="NCBI Taxonomy" id="2530455"/>
    <lineage>
        <taxon>Bacteria</taxon>
        <taxon>Pseudomonadati</taxon>
        <taxon>Bacteroidota</taxon>
        <taxon>Sphingobacteriia</taxon>
        <taxon>Sphingobacteriales</taxon>
        <taxon>Sphingobacteriaceae</taxon>
        <taxon>Pedobacter</taxon>
    </lineage>
</organism>
<evidence type="ECO:0000259" key="7">
    <source>
        <dbReference type="Pfam" id="PF00703"/>
    </source>
</evidence>
<dbReference type="InterPro" id="IPR036156">
    <property type="entry name" value="Beta-gal/glucu_dom_sf"/>
</dbReference>
<dbReference type="GO" id="GO:0005975">
    <property type="term" value="P:carbohydrate metabolic process"/>
    <property type="evidence" value="ECO:0007669"/>
    <property type="project" value="InterPro"/>
</dbReference>
<name>A0A4R0P0L4_9SPHI</name>
<dbReference type="AlphaFoldDB" id="A0A4R0P0L4"/>
<dbReference type="InterPro" id="IPR017853">
    <property type="entry name" value="GH"/>
</dbReference>
<dbReference type="Pfam" id="PF00703">
    <property type="entry name" value="Glyco_hydro_2"/>
    <property type="match status" value="1"/>
</dbReference>
<keyword evidence="4 10" id="KW-0378">Hydrolase</keyword>
<feature type="chain" id="PRO_5020327125" description="Beta-glucuronidase" evidence="6">
    <location>
        <begin position="26"/>
        <end position="590"/>
    </location>
</feature>
<dbReference type="GO" id="GO:0019391">
    <property type="term" value="P:glucuronoside catabolic process"/>
    <property type="evidence" value="ECO:0007669"/>
    <property type="project" value="TreeGrafter"/>
</dbReference>
<comment type="caution">
    <text evidence="10">The sequence shown here is derived from an EMBL/GenBank/DDBJ whole genome shotgun (WGS) entry which is preliminary data.</text>
</comment>
<dbReference type="OrthoDB" id="9801077at2"/>
<accession>A0A4R0P0L4</accession>
<evidence type="ECO:0000313" key="10">
    <source>
        <dbReference type="EMBL" id="TCD05905.1"/>
    </source>
</evidence>
<comment type="similarity">
    <text evidence="1">Belongs to the glycosyl hydrolase 2 family.</text>
</comment>
<feature type="signal peptide" evidence="6">
    <location>
        <begin position="1"/>
        <end position="25"/>
    </location>
</feature>
<protein>
    <recommendedName>
        <fullName evidence="3">Beta-glucuronidase</fullName>
        <ecNumber evidence="2">3.2.1.31</ecNumber>
    </recommendedName>
</protein>
<dbReference type="SUPFAM" id="SSF51445">
    <property type="entry name" value="(Trans)glycosidases"/>
    <property type="match status" value="1"/>
</dbReference>
<dbReference type="Proteomes" id="UP000291485">
    <property type="component" value="Unassembled WGS sequence"/>
</dbReference>
<dbReference type="SUPFAM" id="SSF49303">
    <property type="entry name" value="beta-Galactosidase/glucuronidase domain"/>
    <property type="match status" value="1"/>
</dbReference>
<keyword evidence="6" id="KW-0732">Signal</keyword>
<evidence type="ECO:0000259" key="9">
    <source>
        <dbReference type="Pfam" id="PF02837"/>
    </source>
</evidence>
<feature type="domain" description="Glycoside hydrolase family 2 immunoglobulin-like beta-sandwich" evidence="7">
    <location>
        <begin position="198"/>
        <end position="288"/>
    </location>
</feature>
<keyword evidence="5" id="KW-0326">Glycosidase</keyword>
<dbReference type="GO" id="GO:0030246">
    <property type="term" value="F:carbohydrate binding"/>
    <property type="evidence" value="ECO:0007669"/>
    <property type="project" value="TreeGrafter"/>
</dbReference>
<dbReference type="InterPro" id="IPR006103">
    <property type="entry name" value="Glyco_hydro_2_cat"/>
</dbReference>
<feature type="domain" description="Glycosyl hydrolases family 2 sugar binding" evidence="9">
    <location>
        <begin position="40"/>
        <end position="195"/>
    </location>
</feature>
<evidence type="ECO:0000259" key="8">
    <source>
        <dbReference type="Pfam" id="PF02836"/>
    </source>
</evidence>
<dbReference type="PANTHER" id="PTHR10066:SF67">
    <property type="entry name" value="BETA-GLUCURONIDASE"/>
    <property type="match status" value="1"/>
</dbReference>
<sequence>MTVTTKTHVLPCIILFLFLSQPCFAQSPMNNVMGRSKQILNGKWQVITDWYNRGSADSYNDSSLNKNAFKEFRFDALTLNVPGDWNSQLPELKYYEGSVWYRKVVNFHKRGSKKAFLYFGGANYQADVYLNGKKIGGHEGGFTPFQFEVTSTIKEGNNDLIVRVNNQRRVDGIPAMAFDWWNYGGITRDVYLVQTTETYIDDYFIQLEKNSMNRIIGWVKLKGANRAGFVTVSIPELKTNRQFEVDENGQALIDIKGNFKLWSPERPKLYRVNIFSATDTIKDEIGFRSIQVKGTQIVLNGKPVFLKGISFHEEIPQRQGRAVDDADAKQLLTWAKELGCNFVRLAHYPQNEHTVRMAEAMGLMMWEEIPVWQGIAFNDNIILDKAKNMLSEMVERDKNRCGIIIWSLSNETEPSPDRNKVLTQMAAICRNLDSTRLVSSAFDHFNQEGNKITIDDELSKSLDVLAANKYMGWYAGWPSKPGEVLWESKFNKPLIMSEFGGEAVSGQHGPVDDKSVWGEEYQEQLYKDNIVMFNKIPFLAGVCPWIMADFRTPFRMNLKYQQGWNRKGLLSEKGEKKKAWYIIKDFYSTR</sequence>
<evidence type="ECO:0000256" key="1">
    <source>
        <dbReference type="ARBA" id="ARBA00007401"/>
    </source>
</evidence>
<reference evidence="10 11" key="1">
    <citation type="submission" date="2019-02" db="EMBL/GenBank/DDBJ databases">
        <title>Pedobacter sp. RP-3-11 sp. nov., isolated from Arctic soil.</title>
        <authorList>
            <person name="Dahal R.H."/>
        </authorList>
    </citation>
    <scope>NUCLEOTIDE SEQUENCE [LARGE SCALE GENOMIC DNA]</scope>
    <source>
        <strain evidence="10 11">RP-3-11</strain>
    </source>
</reference>
<dbReference type="SUPFAM" id="SSF49785">
    <property type="entry name" value="Galactose-binding domain-like"/>
    <property type="match status" value="1"/>
</dbReference>
<dbReference type="PANTHER" id="PTHR10066">
    <property type="entry name" value="BETA-GLUCURONIDASE"/>
    <property type="match status" value="1"/>
</dbReference>
<evidence type="ECO:0000256" key="3">
    <source>
        <dbReference type="ARBA" id="ARBA00016205"/>
    </source>
</evidence>
<dbReference type="Gene3D" id="2.60.40.10">
    <property type="entry name" value="Immunoglobulins"/>
    <property type="match status" value="1"/>
</dbReference>
<evidence type="ECO:0000256" key="4">
    <source>
        <dbReference type="ARBA" id="ARBA00022801"/>
    </source>
</evidence>
<proteinExistence type="inferred from homology"/>
<dbReference type="PRINTS" id="PR00132">
    <property type="entry name" value="GLHYDRLASE2"/>
</dbReference>
<evidence type="ECO:0000313" key="11">
    <source>
        <dbReference type="Proteomes" id="UP000291485"/>
    </source>
</evidence>
<evidence type="ECO:0000256" key="5">
    <source>
        <dbReference type="ARBA" id="ARBA00023295"/>
    </source>
</evidence>
<dbReference type="Pfam" id="PF02837">
    <property type="entry name" value="Glyco_hydro_2_N"/>
    <property type="match status" value="1"/>
</dbReference>
<dbReference type="Pfam" id="PF02836">
    <property type="entry name" value="Glyco_hydro_2_C"/>
    <property type="match status" value="1"/>
</dbReference>
<keyword evidence="11" id="KW-1185">Reference proteome</keyword>
<dbReference type="InterPro" id="IPR006104">
    <property type="entry name" value="Glyco_hydro_2_N"/>
</dbReference>
<dbReference type="GO" id="GO:0004566">
    <property type="term" value="F:beta-glucuronidase activity"/>
    <property type="evidence" value="ECO:0007669"/>
    <property type="project" value="UniProtKB-EC"/>
</dbReference>
<dbReference type="Gene3D" id="3.20.20.80">
    <property type="entry name" value="Glycosidases"/>
    <property type="match status" value="1"/>
</dbReference>
<dbReference type="EC" id="3.2.1.31" evidence="2"/>
<dbReference type="EMBL" id="SJSN01000012">
    <property type="protein sequence ID" value="TCD05905.1"/>
    <property type="molecule type" value="Genomic_DNA"/>
</dbReference>